<evidence type="ECO:0000313" key="1">
    <source>
        <dbReference type="EMBL" id="KAG0139604.1"/>
    </source>
</evidence>
<sequence length="80" mass="9237">NDHPWEVSITVNKDMNISQFQALISSGCDKHCQDISQGLKKALFQGELRCTGWIRSRKGFQKKDDFEIMTPTAYDCFIHE</sequence>
<comment type="caution">
    <text evidence="1">The sequence shown here is derived from an EMBL/GenBank/DDBJ whole genome shotgun (WGS) entry which is preliminary data.</text>
</comment>
<dbReference type="EMBL" id="MU167556">
    <property type="protein sequence ID" value="KAG0139604.1"/>
    <property type="molecule type" value="Genomic_DNA"/>
</dbReference>
<organism evidence="1 2">
    <name type="scientific">Cronartium quercuum f. sp. fusiforme G11</name>
    <dbReference type="NCBI Taxonomy" id="708437"/>
    <lineage>
        <taxon>Eukaryota</taxon>
        <taxon>Fungi</taxon>
        <taxon>Dikarya</taxon>
        <taxon>Basidiomycota</taxon>
        <taxon>Pucciniomycotina</taxon>
        <taxon>Pucciniomycetes</taxon>
        <taxon>Pucciniales</taxon>
        <taxon>Coleosporiaceae</taxon>
        <taxon>Cronartium</taxon>
    </lineage>
</organism>
<evidence type="ECO:0000313" key="2">
    <source>
        <dbReference type="Proteomes" id="UP000886653"/>
    </source>
</evidence>
<name>A0A9P6N5G7_9BASI</name>
<accession>A0A9P6N5G7</accession>
<dbReference type="AlphaFoldDB" id="A0A9P6N5G7"/>
<gene>
    <name evidence="1" type="ORF">CROQUDRAFT_666275</name>
</gene>
<proteinExistence type="predicted"/>
<reference evidence="1" key="1">
    <citation type="submission" date="2013-11" db="EMBL/GenBank/DDBJ databases">
        <title>Genome sequence of the fusiform rust pathogen reveals effectors for host alternation and coevolution with pine.</title>
        <authorList>
            <consortium name="DOE Joint Genome Institute"/>
            <person name="Smith K."/>
            <person name="Pendleton A."/>
            <person name="Kubisiak T."/>
            <person name="Anderson C."/>
            <person name="Salamov A."/>
            <person name="Aerts A."/>
            <person name="Riley R."/>
            <person name="Clum A."/>
            <person name="Lindquist E."/>
            <person name="Ence D."/>
            <person name="Campbell M."/>
            <person name="Kronenberg Z."/>
            <person name="Feau N."/>
            <person name="Dhillon B."/>
            <person name="Hamelin R."/>
            <person name="Burleigh J."/>
            <person name="Smith J."/>
            <person name="Yandell M."/>
            <person name="Nelson C."/>
            <person name="Grigoriev I."/>
            <person name="Davis J."/>
        </authorList>
    </citation>
    <scope>NUCLEOTIDE SEQUENCE</scope>
    <source>
        <strain evidence="1">G11</strain>
    </source>
</reference>
<protein>
    <submittedName>
        <fullName evidence="1">Uncharacterized protein</fullName>
    </submittedName>
</protein>
<keyword evidence="2" id="KW-1185">Reference proteome</keyword>
<dbReference type="Proteomes" id="UP000886653">
    <property type="component" value="Unassembled WGS sequence"/>
</dbReference>
<feature type="non-terminal residue" evidence="1">
    <location>
        <position position="1"/>
    </location>
</feature>